<dbReference type="GO" id="GO:0030246">
    <property type="term" value="F:carbohydrate binding"/>
    <property type="evidence" value="ECO:0007669"/>
    <property type="project" value="InterPro"/>
</dbReference>
<dbReference type="SUPFAM" id="SSF74650">
    <property type="entry name" value="Galactose mutarotase-like"/>
    <property type="match status" value="1"/>
</dbReference>
<dbReference type="EC" id="3.2.1.177" evidence="5"/>
<dbReference type="InterPro" id="IPR011013">
    <property type="entry name" value="Gal_mutarotase_sf_dom"/>
</dbReference>
<dbReference type="Proteomes" id="UP000183461">
    <property type="component" value="Unassembled WGS sequence"/>
</dbReference>
<dbReference type="Gene3D" id="2.60.40.1180">
    <property type="entry name" value="Golgi alpha-mannosidase II"/>
    <property type="match status" value="2"/>
</dbReference>
<dbReference type="InterPro" id="IPR048395">
    <property type="entry name" value="Glyco_hydro_31_C"/>
</dbReference>
<evidence type="ECO:0000313" key="11">
    <source>
        <dbReference type="Proteomes" id="UP000183461"/>
    </source>
</evidence>
<protein>
    <recommendedName>
        <fullName evidence="5">alpha-D-xyloside xylohydrolase</fullName>
        <ecNumber evidence="5">3.2.1.177</ecNumber>
    </recommendedName>
</protein>
<dbReference type="SUPFAM" id="SSF117125">
    <property type="entry name" value="Putative glucosidase YicI, C-terminal domain"/>
    <property type="match status" value="1"/>
</dbReference>
<dbReference type="InterPro" id="IPR013780">
    <property type="entry name" value="Glyco_hydro_b"/>
</dbReference>
<dbReference type="InterPro" id="IPR017853">
    <property type="entry name" value="GH"/>
</dbReference>
<dbReference type="InterPro" id="IPR050985">
    <property type="entry name" value="Alpha-glycosidase_related"/>
</dbReference>
<dbReference type="NCBIfam" id="NF007940">
    <property type="entry name" value="PRK10658.1"/>
    <property type="match status" value="1"/>
</dbReference>
<name>A0A1K1N2L1_RUMFL</name>
<organism evidence="10 11">
    <name type="scientific">Ruminococcus flavefaciens</name>
    <dbReference type="NCBI Taxonomy" id="1265"/>
    <lineage>
        <taxon>Bacteria</taxon>
        <taxon>Bacillati</taxon>
        <taxon>Bacillota</taxon>
        <taxon>Clostridia</taxon>
        <taxon>Eubacteriales</taxon>
        <taxon>Oscillospiraceae</taxon>
        <taxon>Ruminococcus</taxon>
    </lineage>
</organism>
<sequence length="768" mass="86999">MKISDGYWLSKTGYNVHWAVQIYDTEADENSITVYAASQFISNRGMTLGGPVFTVRFASTLENSIKVTIEHFSGERKSSPAFELNEDKGFKPVIKKHRSGWELISGKTSVRIGKSKKEWDISYHYGDRLLTKSGWRTTSIIEEEQWHRKARESADADLRFFEKWDNGGNIHIREMLNLAVGEYIYGFGEKFTSFVKNGQTVEVWNNDGGTCTEQSYKSVPFFVSSRNYGVFVNHPERVSFEVGSETVSKTAFSVQGERLEYFLFGGESIAEVIERYTSLTGRPALPPPWSFGLWLSTSFTTEYDEKTVSFFIDEMKQRNIPLDVFHFDCFWMKEFQWCGFEWDDRKFAEPKAMIERLKAKGVRICVWINPYIGQRSPAFRECLDRGYLLKNRDGSVFQCDMWQPGMGIIDFTNPKARSWFADKIQHLAKMGVDAIKTDFGERIPTDVKYFDGSDPYKMHNYYAYIYNKTAFEALEAASGSACLFARAATAGCQKFPVHWGGDCFSSYESMSETLRGGLSLCMSGFGFFSHDISGFEATGTPDLYKRWTAFGLMSTHSRYHGNSSYRVPWHFDEESCDVARHFTKLKGRLMPYIWANAVKAHLTGVPVMRAMAVDFGYDRSALTVDTQYMLGDSLLVAPVFGEDGECSFYLPTGGSWTDIQTGESLAGGSWYTKKYDYFGLPLYAKPNSVIVYGRFRDTADYDYAEGMKIVIYGIEDGCTAETVVYGRDGAVEAEIKAVRSGKQITLTVTGTDKPYTAESAQGLKILTV</sequence>
<comment type="catalytic activity">
    <reaction evidence="4">
        <text>Hydrolysis of terminal, non-reducing alpha-D-xylose residues with release of alpha-D-xylose.</text>
        <dbReference type="EC" id="3.2.1.177"/>
    </reaction>
</comment>
<dbReference type="Pfam" id="PF01055">
    <property type="entry name" value="Glyco_hydro_31_2nd"/>
    <property type="match status" value="1"/>
</dbReference>
<evidence type="ECO:0000256" key="5">
    <source>
        <dbReference type="ARBA" id="ARBA00066962"/>
    </source>
</evidence>
<evidence type="ECO:0000259" key="9">
    <source>
        <dbReference type="Pfam" id="PF21365"/>
    </source>
</evidence>
<evidence type="ECO:0000256" key="1">
    <source>
        <dbReference type="ARBA" id="ARBA00007806"/>
    </source>
</evidence>
<feature type="domain" description="Glycoside hydrolase family 31 N-terminal" evidence="8">
    <location>
        <begin position="61"/>
        <end position="241"/>
    </location>
</feature>
<keyword evidence="2 6" id="KW-0378">Hydrolase</keyword>
<dbReference type="FunFam" id="3.20.20.80:FF:000053">
    <property type="entry name" value="Alpha-xylosidase YicI"/>
    <property type="match status" value="1"/>
</dbReference>
<dbReference type="InterPro" id="IPR000322">
    <property type="entry name" value="Glyco_hydro_31_TIM"/>
</dbReference>
<evidence type="ECO:0000259" key="8">
    <source>
        <dbReference type="Pfam" id="PF13802"/>
    </source>
</evidence>
<dbReference type="CDD" id="cd06593">
    <property type="entry name" value="GH31_xylosidase_YicI"/>
    <property type="match status" value="1"/>
</dbReference>
<accession>A0A1K1N2L1</accession>
<dbReference type="SUPFAM" id="SSF51011">
    <property type="entry name" value="Glycosyl hydrolase domain"/>
    <property type="match status" value="1"/>
</dbReference>
<feature type="domain" description="Glycosyl hydrolase family 31 C-terminal" evidence="9">
    <location>
        <begin position="604"/>
        <end position="690"/>
    </location>
</feature>
<evidence type="ECO:0000256" key="4">
    <source>
        <dbReference type="ARBA" id="ARBA00052064"/>
    </source>
</evidence>
<dbReference type="Gene3D" id="3.20.20.80">
    <property type="entry name" value="Glycosidases"/>
    <property type="match status" value="1"/>
</dbReference>
<dbReference type="EMBL" id="FPIP01000003">
    <property type="protein sequence ID" value="SFW29640.1"/>
    <property type="molecule type" value="Genomic_DNA"/>
</dbReference>
<dbReference type="Pfam" id="PF21365">
    <property type="entry name" value="Glyco_hydro_31_3rd"/>
    <property type="match status" value="1"/>
</dbReference>
<evidence type="ECO:0000256" key="3">
    <source>
        <dbReference type="ARBA" id="ARBA00023295"/>
    </source>
</evidence>
<evidence type="ECO:0000259" key="7">
    <source>
        <dbReference type="Pfam" id="PF01055"/>
    </source>
</evidence>
<proteinExistence type="inferred from homology"/>
<reference evidence="11" key="1">
    <citation type="submission" date="2016-11" db="EMBL/GenBank/DDBJ databases">
        <authorList>
            <person name="Varghese N."/>
            <person name="Submissions S."/>
        </authorList>
    </citation>
    <scope>NUCLEOTIDE SEQUENCE [LARGE SCALE GENOMIC DNA]</scope>
    <source>
        <strain evidence="11">YL228</strain>
    </source>
</reference>
<dbReference type="InterPro" id="IPR025887">
    <property type="entry name" value="Glyco_hydro_31_N_dom"/>
</dbReference>
<keyword evidence="3 6" id="KW-0326">Glycosidase</keyword>
<gene>
    <name evidence="10" type="ORF">SAMN02910280_1647</name>
</gene>
<dbReference type="RefSeq" id="WP_072299953.1">
    <property type="nucleotide sequence ID" value="NZ_FPIP01000003.1"/>
</dbReference>
<evidence type="ECO:0000256" key="2">
    <source>
        <dbReference type="ARBA" id="ARBA00022801"/>
    </source>
</evidence>
<dbReference type="PANTHER" id="PTHR43053:SF4">
    <property type="entry name" value="MYOGENESIS-REGULATING GLYCOSIDASE"/>
    <property type="match status" value="1"/>
</dbReference>
<dbReference type="CDD" id="cd14752">
    <property type="entry name" value="GH31_N"/>
    <property type="match status" value="1"/>
</dbReference>
<dbReference type="SUPFAM" id="SSF51445">
    <property type="entry name" value="(Trans)glycosidases"/>
    <property type="match status" value="1"/>
</dbReference>
<dbReference type="Gene3D" id="2.60.40.1760">
    <property type="entry name" value="glycosyl hydrolase (family 31)"/>
    <property type="match status" value="1"/>
</dbReference>
<dbReference type="Pfam" id="PF13802">
    <property type="entry name" value="Gal_mutarotas_2"/>
    <property type="match status" value="1"/>
</dbReference>
<evidence type="ECO:0000313" key="10">
    <source>
        <dbReference type="EMBL" id="SFW29640.1"/>
    </source>
</evidence>
<comment type="similarity">
    <text evidence="1 6">Belongs to the glycosyl hydrolase 31 family.</text>
</comment>
<feature type="domain" description="Glycoside hydrolase family 31 TIM barrel" evidence="7">
    <location>
        <begin position="283"/>
        <end position="594"/>
    </location>
</feature>
<dbReference type="AlphaFoldDB" id="A0A1K1N2L1"/>
<dbReference type="PANTHER" id="PTHR43053">
    <property type="entry name" value="GLYCOSIDASE FAMILY 31"/>
    <property type="match status" value="1"/>
</dbReference>
<dbReference type="GO" id="GO:0005975">
    <property type="term" value="P:carbohydrate metabolic process"/>
    <property type="evidence" value="ECO:0007669"/>
    <property type="project" value="InterPro"/>
</dbReference>
<dbReference type="GO" id="GO:0061634">
    <property type="term" value="F:alpha-D-xyloside xylohydrolase"/>
    <property type="evidence" value="ECO:0007669"/>
    <property type="project" value="UniProtKB-EC"/>
</dbReference>
<evidence type="ECO:0000256" key="6">
    <source>
        <dbReference type="RuleBase" id="RU361185"/>
    </source>
</evidence>